<feature type="region of interest" description="Disordered" evidence="1">
    <location>
        <begin position="26"/>
        <end position="69"/>
    </location>
</feature>
<organism evidence="4 5">
    <name type="scientific">Streptomyces luteosporeus</name>
    <dbReference type="NCBI Taxonomy" id="173856"/>
    <lineage>
        <taxon>Bacteria</taxon>
        <taxon>Bacillati</taxon>
        <taxon>Actinomycetota</taxon>
        <taxon>Actinomycetes</taxon>
        <taxon>Kitasatosporales</taxon>
        <taxon>Streptomycetaceae</taxon>
        <taxon>Streptomyces</taxon>
    </lineage>
</organism>
<keyword evidence="4" id="KW-0540">Nuclease</keyword>
<dbReference type="PANTHER" id="PTHR24094">
    <property type="entry name" value="SECRETED PROTEIN"/>
    <property type="match status" value="1"/>
</dbReference>
<evidence type="ECO:0000256" key="1">
    <source>
        <dbReference type="SAM" id="MobiDB-lite"/>
    </source>
</evidence>
<keyword evidence="2" id="KW-0732">Signal</keyword>
<dbReference type="EMBL" id="BAAASL010000011">
    <property type="protein sequence ID" value="GAA2718366.1"/>
    <property type="molecule type" value="Genomic_DNA"/>
</dbReference>
<feature type="compositionally biased region" description="Low complexity" evidence="1">
    <location>
        <begin position="35"/>
        <end position="53"/>
    </location>
</feature>
<dbReference type="RefSeq" id="WP_344436135.1">
    <property type="nucleotide sequence ID" value="NZ_BAAASL010000011.1"/>
</dbReference>
<evidence type="ECO:0000313" key="5">
    <source>
        <dbReference type="Proteomes" id="UP001500886"/>
    </source>
</evidence>
<accession>A0ABN3TSH3</accession>
<reference evidence="4 5" key="1">
    <citation type="journal article" date="2019" name="Int. J. Syst. Evol. Microbiol.">
        <title>The Global Catalogue of Microorganisms (GCM) 10K type strain sequencing project: providing services to taxonomists for standard genome sequencing and annotation.</title>
        <authorList>
            <consortium name="The Broad Institute Genomics Platform"/>
            <consortium name="The Broad Institute Genome Sequencing Center for Infectious Disease"/>
            <person name="Wu L."/>
            <person name="Ma J."/>
        </authorList>
    </citation>
    <scope>NUCLEOTIDE SEQUENCE [LARGE SCALE GENOMIC DNA]</scope>
    <source>
        <strain evidence="4 5">JCM 4542</strain>
    </source>
</reference>
<dbReference type="PROSITE" id="PS51257">
    <property type="entry name" value="PROKAR_LIPOPROTEIN"/>
    <property type="match status" value="1"/>
</dbReference>
<dbReference type="Pfam" id="PF07510">
    <property type="entry name" value="GmrSD_C"/>
    <property type="match status" value="1"/>
</dbReference>
<feature type="domain" description="GmrSD restriction endonucleases C-terminal" evidence="3">
    <location>
        <begin position="124"/>
        <end position="239"/>
    </location>
</feature>
<comment type="caution">
    <text evidence="4">The sequence shown here is derived from an EMBL/GenBank/DDBJ whole genome shotgun (WGS) entry which is preliminary data.</text>
</comment>
<dbReference type="Proteomes" id="UP001500886">
    <property type="component" value="Unassembled WGS sequence"/>
</dbReference>
<dbReference type="InterPro" id="IPR011089">
    <property type="entry name" value="GmrSD_C"/>
</dbReference>
<keyword evidence="4" id="KW-0378">Hydrolase</keyword>
<protein>
    <submittedName>
        <fullName evidence="4">HNH endonuclease family protein</fullName>
    </submittedName>
</protein>
<evidence type="ECO:0000313" key="4">
    <source>
        <dbReference type="EMBL" id="GAA2718366.1"/>
    </source>
</evidence>
<sequence length="248" mass="26500">MTWRRKRSAGMVAAICAVGIALTGCGKSDSKQQDKPNGSASPGSAASSSAPASPGGGGKNGAKEVLPQLPSAAQARTELGKLTVAAQRSMSGYSRAAFPHWAQQGDKCDTRETVLARDGQDVKKDDQCRAVSGTWYSLYDGKTFTKASQVDIDHIVPLANAWRSGADQWTTEKRKQFANDLTHPQLLTVSAATNRSKGDQGPDQWQPPAKDAWCVYGRAWTSVKSTYGLTVTDGEKKMLDTMLGTCRS</sequence>
<dbReference type="PANTHER" id="PTHR24094:SF15">
    <property type="entry name" value="AMP-DEPENDENT SYNTHETASE_LIGASE DOMAIN-CONTAINING PROTEIN-RELATED"/>
    <property type="match status" value="1"/>
</dbReference>
<feature type="signal peptide" evidence="2">
    <location>
        <begin position="1"/>
        <end position="23"/>
    </location>
</feature>
<feature type="chain" id="PRO_5047395299" evidence="2">
    <location>
        <begin position="24"/>
        <end position="248"/>
    </location>
</feature>
<name>A0ABN3TSH3_9ACTN</name>
<proteinExistence type="predicted"/>
<evidence type="ECO:0000259" key="3">
    <source>
        <dbReference type="Pfam" id="PF07510"/>
    </source>
</evidence>
<evidence type="ECO:0000256" key="2">
    <source>
        <dbReference type="SAM" id="SignalP"/>
    </source>
</evidence>
<keyword evidence="4" id="KW-0255">Endonuclease</keyword>
<dbReference type="GO" id="GO:0004519">
    <property type="term" value="F:endonuclease activity"/>
    <property type="evidence" value="ECO:0007669"/>
    <property type="project" value="UniProtKB-KW"/>
</dbReference>
<keyword evidence="5" id="KW-1185">Reference proteome</keyword>
<gene>
    <name evidence="4" type="ORF">GCM10010315_33680</name>
</gene>